<reference evidence="1 2" key="1">
    <citation type="submission" date="2019-11" db="EMBL/GenBank/DDBJ databases">
        <title>Comparative genomics of hydrocarbon-degrading Desulfosarcina strains.</title>
        <authorList>
            <person name="Watanabe M."/>
            <person name="Kojima H."/>
            <person name="Fukui M."/>
        </authorList>
    </citation>
    <scope>NUCLEOTIDE SEQUENCE [LARGE SCALE GENOMIC DNA]</scope>
    <source>
        <strain evidence="1 2">PP31</strain>
    </source>
</reference>
<sequence length="79" mass="8689">MDLNNDLNSEQQKIADMLGVTAEDIRKYGGGDTDLNTGLNAEQRNIADMFGKSAEDIRRYGMEGVNSRSPEGPLAQEVR</sequence>
<dbReference type="EMBL" id="AP021875">
    <property type="protein sequence ID" value="BBO75195.1"/>
    <property type="molecule type" value="Genomic_DNA"/>
</dbReference>
<gene>
    <name evidence="1" type="ORF">DSCW_26120</name>
</gene>
<protein>
    <submittedName>
        <fullName evidence="1">Uncharacterized protein</fullName>
    </submittedName>
</protein>
<accession>A0A5K7Z3A7</accession>
<dbReference type="Proteomes" id="UP000427769">
    <property type="component" value="Chromosome"/>
</dbReference>
<evidence type="ECO:0000313" key="1">
    <source>
        <dbReference type="EMBL" id="BBO75195.1"/>
    </source>
</evidence>
<name>A0A5K7Z3A7_9BACT</name>
<evidence type="ECO:0000313" key="2">
    <source>
        <dbReference type="Proteomes" id="UP000427769"/>
    </source>
</evidence>
<dbReference type="RefSeq" id="WP_155304139.1">
    <property type="nucleotide sequence ID" value="NZ_AP021875.1"/>
</dbReference>
<dbReference type="KEGG" id="dwd:DSCW_26120"/>
<dbReference type="AlphaFoldDB" id="A0A5K7Z3A7"/>
<proteinExistence type="predicted"/>
<keyword evidence="2" id="KW-1185">Reference proteome</keyword>
<organism evidence="1 2">
    <name type="scientific">Desulfosarcina widdelii</name>
    <dbReference type="NCBI Taxonomy" id="947919"/>
    <lineage>
        <taxon>Bacteria</taxon>
        <taxon>Pseudomonadati</taxon>
        <taxon>Thermodesulfobacteriota</taxon>
        <taxon>Desulfobacteria</taxon>
        <taxon>Desulfobacterales</taxon>
        <taxon>Desulfosarcinaceae</taxon>
        <taxon>Desulfosarcina</taxon>
    </lineage>
</organism>